<proteinExistence type="predicted"/>
<feature type="region of interest" description="Disordered" evidence="1">
    <location>
        <begin position="1"/>
        <end position="30"/>
    </location>
</feature>
<feature type="compositionally biased region" description="Basic and acidic residues" evidence="1">
    <location>
        <begin position="1"/>
        <end position="13"/>
    </location>
</feature>
<accession>A0AAD3XHN4</accession>
<organism evidence="2 3">
    <name type="scientific">Nepenthes gracilis</name>
    <name type="common">Slender pitcher plant</name>
    <dbReference type="NCBI Taxonomy" id="150966"/>
    <lineage>
        <taxon>Eukaryota</taxon>
        <taxon>Viridiplantae</taxon>
        <taxon>Streptophyta</taxon>
        <taxon>Embryophyta</taxon>
        <taxon>Tracheophyta</taxon>
        <taxon>Spermatophyta</taxon>
        <taxon>Magnoliopsida</taxon>
        <taxon>eudicotyledons</taxon>
        <taxon>Gunneridae</taxon>
        <taxon>Pentapetalae</taxon>
        <taxon>Caryophyllales</taxon>
        <taxon>Nepenthaceae</taxon>
        <taxon>Nepenthes</taxon>
    </lineage>
</organism>
<dbReference type="EMBL" id="BSYO01000005">
    <property type="protein sequence ID" value="GMH04918.1"/>
    <property type="molecule type" value="Genomic_DNA"/>
</dbReference>
<dbReference type="AlphaFoldDB" id="A0AAD3XHN4"/>
<name>A0AAD3XHN4_NEPGR</name>
<comment type="caution">
    <text evidence="2">The sequence shown here is derived from an EMBL/GenBank/DDBJ whole genome shotgun (WGS) entry which is preliminary data.</text>
</comment>
<keyword evidence="3" id="KW-1185">Reference proteome</keyword>
<reference evidence="2" key="1">
    <citation type="submission" date="2023-05" db="EMBL/GenBank/DDBJ databases">
        <title>Nepenthes gracilis genome sequencing.</title>
        <authorList>
            <person name="Fukushima K."/>
        </authorList>
    </citation>
    <scope>NUCLEOTIDE SEQUENCE</scope>
    <source>
        <strain evidence="2">SING2019-196</strain>
    </source>
</reference>
<protein>
    <submittedName>
        <fullName evidence="2">Uncharacterized protein</fullName>
    </submittedName>
</protein>
<gene>
    <name evidence="2" type="ORF">Nepgr_006758</name>
</gene>
<dbReference type="Proteomes" id="UP001279734">
    <property type="component" value="Unassembled WGS sequence"/>
</dbReference>
<sequence length="469" mass="49889">MPKDSFPDADEVKPASPVMEFPVGKLDTSSDRGMETMVQQNWGSTLKHNDGLLECSPQQCCSVLEAVGLKSEQHSSSLALDCGCEQSVTVANNLGVLKELAPLRVLSGGSQGPEGDSSLMRSDCSVEGHILTVPELGAGPLFANTSSAYGGSIVEEELLNVVAYMSGDCCADLEEHIVSESIQQIAVPLPVAGVSDESGESQKVLLDVLLKQSGYSDLVGTPGGRGQCCCFAGDVVVSFGVCCKCFAASCLGSCQYALCCSWGQIHDPDAPQVVLSTTVFADFVTSYYFFGLLLFEDWIGLLVLLAAVNWAAVQLGFSNDDVWQAAVVAFRSDALRLLLGYVDAWWKPMLMCWAVAILSYAVDGLGCNARIGMVLLVAEQQAVLAIPTDAVVQQLLMLEYFVCFLWMIPGSIHGCGRLLVPSLMGCKSGAISSIFTKLDWALKPAPEGLLMMPKLMLPLDVAGCLESSS</sequence>
<evidence type="ECO:0000256" key="1">
    <source>
        <dbReference type="SAM" id="MobiDB-lite"/>
    </source>
</evidence>
<evidence type="ECO:0000313" key="2">
    <source>
        <dbReference type="EMBL" id="GMH04918.1"/>
    </source>
</evidence>
<evidence type="ECO:0000313" key="3">
    <source>
        <dbReference type="Proteomes" id="UP001279734"/>
    </source>
</evidence>